<dbReference type="Pfam" id="PF00013">
    <property type="entry name" value="KH_1"/>
    <property type="match status" value="1"/>
</dbReference>
<dbReference type="SUPFAM" id="SSF54211">
    <property type="entry name" value="Ribosomal protein S5 domain 2-like"/>
    <property type="match status" value="2"/>
</dbReference>
<dbReference type="HAMAP" id="MF_01595">
    <property type="entry name" value="PNPase"/>
    <property type="match status" value="1"/>
</dbReference>
<dbReference type="Proteomes" id="UP000298636">
    <property type="component" value="Chromosome"/>
</dbReference>
<evidence type="ECO:0000256" key="4">
    <source>
        <dbReference type="ARBA" id="ARBA00022679"/>
    </source>
</evidence>
<dbReference type="FunFam" id="3.30.230.70:FF:000002">
    <property type="entry name" value="Polyribonucleotide nucleotidyltransferase"/>
    <property type="match status" value="1"/>
</dbReference>
<dbReference type="Pfam" id="PF01138">
    <property type="entry name" value="RNase_PH"/>
    <property type="match status" value="2"/>
</dbReference>
<comment type="subcellular location">
    <subcellularLocation>
        <location evidence="1 9">Cytoplasm</location>
    </subcellularLocation>
</comment>
<dbReference type="PROSITE" id="PS50084">
    <property type="entry name" value="KH_TYPE_1"/>
    <property type="match status" value="1"/>
</dbReference>
<evidence type="ECO:0000256" key="9">
    <source>
        <dbReference type="HAMAP-Rule" id="MF_01595"/>
    </source>
</evidence>
<dbReference type="GO" id="GO:0004654">
    <property type="term" value="F:polyribonucleotide nucleotidyltransferase activity"/>
    <property type="evidence" value="ECO:0007669"/>
    <property type="project" value="UniProtKB-UniRule"/>
</dbReference>
<dbReference type="InterPro" id="IPR020568">
    <property type="entry name" value="Ribosomal_Su5_D2-typ_SF"/>
</dbReference>
<dbReference type="OrthoDB" id="9804305at2"/>
<dbReference type="FunFam" id="3.30.1370.10:FF:000001">
    <property type="entry name" value="Polyribonucleotide nucleotidyltransferase"/>
    <property type="match status" value="1"/>
</dbReference>
<dbReference type="SUPFAM" id="SSF46915">
    <property type="entry name" value="Polynucleotide phosphorylase/guanosine pentaphosphate synthase (PNPase/GPSI), domain 3"/>
    <property type="match status" value="1"/>
</dbReference>
<dbReference type="EMBL" id="CP032998">
    <property type="protein sequence ID" value="QCI26398.1"/>
    <property type="molecule type" value="Genomic_DNA"/>
</dbReference>
<evidence type="ECO:0000256" key="5">
    <source>
        <dbReference type="ARBA" id="ARBA00022695"/>
    </source>
</evidence>
<dbReference type="Pfam" id="PF03726">
    <property type="entry name" value="PNPase"/>
    <property type="match status" value="1"/>
</dbReference>
<comment type="similarity">
    <text evidence="2 9">Belongs to the polyribonucleotide nucleotidyltransferase family.</text>
</comment>
<feature type="domain" description="S1 motif" evidence="10">
    <location>
        <begin position="623"/>
        <end position="691"/>
    </location>
</feature>
<keyword evidence="4 9" id="KW-0808">Transferase</keyword>
<proteinExistence type="inferred from homology"/>
<dbReference type="Pfam" id="PF03725">
    <property type="entry name" value="RNase_PH_C"/>
    <property type="match status" value="1"/>
</dbReference>
<evidence type="ECO:0000259" key="10">
    <source>
        <dbReference type="PROSITE" id="PS50126"/>
    </source>
</evidence>
<dbReference type="CDD" id="cd04472">
    <property type="entry name" value="S1_PNPase"/>
    <property type="match status" value="1"/>
</dbReference>
<comment type="catalytic activity">
    <reaction evidence="9">
        <text>RNA(n+1) + phosphate = RNA(n) + a ribonucleoside 5'-diphosphate</text>
        <dbReference type="Rhea" id="RHEA:22096"/>
        <dbReference type="Rhea" id="RHEA-COMP:14527"/>
        <dbReference type="Rhea" id="RHEA-COMP:17342"/>
        <dbReference type="ChEBI" id="CHEBI:43474"/>
        <dbReference type="ChEBI" id="CHEBI:57930"/>
        <dbReference type="ChEBI" id="CHEBI:140395"/>
        <dbReference type="EC" id="2.7.7.8"/>
    </reaction>
</comment>
<accession>A0A4D6YL86</accession>
<dbReference type="PROSITE" id="PS50126">
    <property type="entry name" value="S1"/>
    <property type="match status" value="1"/>
</dbReference>
<dbReference type="InterPro" id="IPR012162">
    <property type="entry name" value="PNPase"/>
</dbReference>
<dbReference type="InterPro" id="IPR003029">
    <property type="entry name" value="S1_domain"/>
</dbReference>
<protein>
    <recommendedName>
        <fullName evidence="9">Polyribonucleotide nucleotidyltransferase</fullName>
        <ecNumber evidence="9">2.7.7.8</ecNumber>
    </recommendedName>
    <alternativeName>
        <fullName evidence="9">Polynucleotide phosphorylase</fullName>
        <shortName evidence="9">PNPase</shortName>
    </alternativeName>
</protein>
<dbReference type="NCBIfam" id="TIGR03591">
    <property type="entry name" value="polynuc_phos"/>
    <property type="match status" value="1"/>
</dbReference>
<dbReference type="NCBIfam" id="NF008805">
    <property type="entry name" value="PRK11824.1"/>
    <property type="match status" value="1"/>
</dbReference>
<name>A0A4D6YL86_9GAMM</name>
<reference evidence="11 12" key="1">
    <citation type="submission" date="2018-10" db="EMBL/GenBank/DDBJ databases">
        <title>Comparative functional genomics of the obligate endosymbiont Buchnera aphidicola.</title>
        <authorList>
            <person name="Chong R.A."/>
        </authorList>
    </citation>
    <scope>NUCLEOTIDE SEQUENCE [LARGE SCALE GENOMIC DNA]</scope>
    <source>
        <strain evidence="11 12">Ssp</strain>
    </source>
</reference>
<dbReference type="InterPro" id="IPR036456">
    <property type="entry name" value="PNPase_PH_RNA-bd_sf"/>
</dbReference>
<dbReference type="GO" id="GO:0005829">
    <property type="term" value="C:cytosol"/>
    <property type="evidence" value="ECO:0007669"/>
    <property type="project" value="TreeGrafter"/>
</dbReference>
<dbReference type="Pfam" id="PF00575">
    <property type="entry name" value="S1"/>
    <property type="match status" value="1"/>
</dbReference>
<dbReference type="GO" id="GO:0003723">
    <property type="term" value="F:RNA binding"/>
    <property type="evidence" value="ECO:0007669"/>
    <property type="project" value="UniProtKB-UniRule"/>
</dbReference>
<dbReference type="CDD" id="cd11363">
    <property type="entry name" value="RNase_PH_PNPase_1"/>
    <property type="match status" value="1"/>
</dbReference>
<organism evidence="11 12">
    <name type="scientific">Buchnera aphidicola</name>
    <name type="common">Stegophylla sp.</name>
    <dbReference type="NCBI Taxonomy" id="2315800"/>
    <lineage>
        <taxon>Bacteria</taxon>
        <taxon>Pseudomonadati</taxon>
        <taxon>Pseudomonadota</taxon>
        <taxon>Gammaproteobacteria</taxon>
        <taxon>Enterobacterales</taxon>
        <taxon>Erwiniaceae</taxon>
        <taxon>Buchnera</taxon>
    </lineage>
</organism>
<dbReference type="AlphaFoldDB" id="A0A4D6YL86"/>
<dbReference type="CDD" id="cd02393">
    <property type="entry name" value="KH-I_PNPase"/>
    <property type="match status" value="1"/>
</dbReference>
<keyword evidence="12" id="KW-1185">Reference proteome</keyword>
<dbReference type="GO" id="GO:0000175">
    <property type="term" value="F:3'-5'-RNA exonuclease activity"/>
    <property type="evidence" value="ECO:0007669"/>
    <property type="project" value="TreeGrafter"/>
</dbReference>
<dbReference type="SUPFAM" id="SSF55666">
    <property type="entry name" value="Ribonuclease PH domain 2-like"/>
    <property type="match status" value="2"/>
</dbReference>
<feature type="binding site" evidence="9">
    <location>
        <position position="487"/>
    </location>
    <ligand>
        <name>Mg(2+)</name>
        <dbReference type="ChEBI" id="CHEBI:18420"/>
    </ligand>
</feature>
<evidence type="ECO:0000256" key="1">
    <source>
        <dbReference type="ARBA" id="ARBA00004496"/>
    </source>
</evidence>
<sequence>MLNTIIKSFKYGKHTITLETGFIACQATSSVMITMDDTTILVTMVVSKKKTFDQKFFPLTINYQERAYAVGRIPGGFFRREGRSSENEILISRLIDRPIRPLFPKNFCHEVQIVATVVSVNPQINPDIVSIIGASTVLKLSGIPLKGPIGAARVGYINHEYVLNPTIDDMKNTQLDLIVSGTKNTILMVEASVKLLNEDQVLNAILFGHQKQQVLIDNINRFIQSVGVANWKYICYDICDHELFKHIFQISYRSISKIYQIISTSHRNKKLKVVQNNIIKILKNENPLLEKFVITNMLNNIEKIVVRKNILKSGIRIDGRKKNEIRSLNARINVLPRTHGSALFTRGDTQSLVSVTLGTSRDAQNLDELLGDKVDSFLFHYNFPPYSTGDIGIVGSPKRREIGHGRLAKRSLLAVMPTVDHFPYTIRIVSEITGSNGSSSMASVCGASLALMSAGVPITSAISGISMGLIKEKEKYIILSDILGEEDHFGDMDFKISGSKDGITAIQMDIKIPGITSLMLKHVLYQSTKSRLYILDIMNQTIRIHNNTISQFAPCICTMRINPDKIKDVIGKGGSVIRMITEETGTIIEIKDDGIVKIAASLKQKAINAINRIKEITADIIVGKIYNGKVIKITNFGAFVAIGVGKEGLVHISQISHKKVEKINDYLKITQNVFVKVLEIDRQGRMRLSIKQALNCKT</sequence>
<dbReference type="InterPro" id="IPR012340">
    <property type="entry name" value="NA-bd_OB-fold"/>
</dbReference>
<dbReference type="EC" id="2.7.7.8" evidence="9"/>
<dbReference type="InterPro" id="IPR036612">
    <property type="entry name" value="KH_dom_type_1_sf"/>
</dbReference>
<comment type="subunit">
    <text evidence="9">Component of the RNA degradosome, which is a multiprotein complex involved in RNA processing and mRNA degradation.</text>
</comment>
<keyword evidence="6 9" id="KW-0479">Metal-binding</keyword>
<dbReference type="InterPro" id="IPR027408">
    <property type="entry name" value="PNPase/RNase_PH_dom_sf"/>
</dbReference>
<dbReference type="RefSeq" id="WP_158351865.1">
    <property type="nucleotide sequence ID" value="NZ_CP032998.1"/>
</dbReference>
<comment type="function">
    <text evidence="9">Involved in mRNA degradation. Catalyzes the phosphorolysis of single-stranded polyribonucleotides processively in the 3'- to 5'-direction.</text>
</comment>
<dbReference type="SMART" id="SM00322">
    <property type="entry name" value="KH"/>
    <property type="match status" value="1"/>
</dbReference>
<dbReference type="GO" id="GO:0006402">
    <property type="term" value="P:mRNA catabolic process"/>
    <property type="evidence" value="ECO:0007669"/>
    <property type="project" value="UniProtKB-UniRule"/>
</dbReference>
<evidence type="ECO:0000313" key="11">
    <source>
        <dbReference type="EMBL" id="QCI26398.1"/>
    </source>
</evidence>
<dbReference type="InterPro" id="IPR001247">
    <property type="entry name" value="ExoRNase_PH_dom1"/>
</dbReference>
<keyword evidence="3 9" id="KW-0963">Cytoplasm</keyword>
<dbReference type="FunFam" id="3.30.230.70:FF:000001">
    <property type="entry name" value="Polyribonucleotide nucleotidyltransferase"/>
    <property type="match status" value="1"/>
</dbReference>
<feature type="binding site" evidence="9">
    <location>
        <position position="493"/>
    </location>
    <ligand>
        <name>Mg(2+)</name>
        <dbReference type="ChEBI" id="CHEBI:18420"/>
    </ligand>
</feature>
<keyword evidence="8 9" id="KW-0694">RNA-binding</keyword>
<dbReference type="SUPFAM" id="SSF50249">
    <property type="entry name" value="Nucleic acid-binding proteins"/>
    <property type="match status" value="1"/>
</dbReference>
<dbReference type="CDD" id="cd11364">
    <property type="entry name" value="RNase_PH_PNPase_2"/>
    <property type="match status" value="1"/>
</dbReference>
<keyword evidence="7 9" id="KW-0460">Magnesium</keyword>
<dbReference type="FunFam" id="2.40.50.140:FF:000023">
    <property type="entry name" value="Polyribonucleotide nucleotidyltransferase"/>
    <property type="match status" value="1"/>
</dbReference>
<dbReference type="Gene3D" id="3.30.230.70">
    <property type="entry name" value="GHMP Kinase, N-terminal domain"/>
    <property type="match status" value="2"/>
</dbReference>
<dbReference type="InterPro" id="IPR004087">
    <property type="entry name" value="KH_dom"/>
</dbReference>
<dbReference type="InterPro" id="IPR015847">
    <property type="entry name" value="ExoRNase_PH_dom2"/>
</dbReference>
<evidence type="ECO:0000256" key="3">
    <source>
        <dbReference type="ARBA" id="ARBA00022490"/>
    </source>
</evidence>
<evidence type="ECO:0000256" key="2">
    <source>
        <dbReference type="ARBA" id="ARBA00007404"/>
    </source>
</evidence>
<keyword evidence="5 9" id="KW-0548">Nucleotidyltransferase</keyword>
<dbReference type="SMART" id="SM00316">
    <property type="entry name" value="S1"/>
    <property type="match status" value="1"/>
</dbReference>
<dbReference type="InterPro" id="IPR004088">
    <property type="entry name" value="KH_dom_type_1"/>
</dbReference>
<evidence type="ECO:0000256" key="6">
    <source>
        <dbReference type="ARBA" id="ARBA00022723"/>
    </source>
</evidence>
<dbReference type="PIRSF" id="PIRSF005499">
    <property type="entry name" value="PNPase"/>
    <property type="match status" value="1"/>
</dbReference>
<dbReference type="Gene3D" id="3.30.1370.10">
    <property type="entry name" value="K Homology domain, type 1"/>
    <property type="match status" value="1"/>
</dbReference>
<comment type="cofactor">
    <cofactor evidence="9">
        <name>Mg(2+)</name>
        <dbReference type="ChEBI" id="CHEBI:18420"/>
    </cofactor>
</comment>
<dbReference type="InterPro" id="IPR036345">
    <property type="entry name" value="ExoRNase_PH_dom2_sf"/>
</dbReference>
<dbReference type="PANTHER" id="PTHR11252">
    <property type="entry name" value="POLYRIBONUCLEOTIDE NUCLEOTIDYLTRANSFERASE"/>
    <property type="match status" value="1"/>
</dbReference>
<gene>
    <name evidence="9 11" type="primary">pnp</name>
    <name evidence="11" type="ORF">D9V79_01135</name>
</gene>
<evidence type="ECO:0000256" key="8">
    <source>
        <dbReference type="ARBA" id="ARBA00022884"/>
    </source>
</evidence>
<evidence type="ECO:0000313" key="12">
    <source>
        <dbReference type="Proteomes" id="UP000298636"/>
    </source>
</evidence>
<dbReference type="PANTHER" id="PTHR11252:SF0">
    <property type="entry name" value="POLYRIBONUCLEOTIDE NUCLEOTIDYLTRANSFERASE 1, MITOCHONDRIAL"/>
    <property type="match status" value="1"/>
</dbReference>
<dbReference type="SUPFAM" id="SSF54791">
    <property type="entry name" value="Eukaryotic type KH-domain (KH-domain type I)"/>
    <property type="match status" value="1"/>
</dbReference>
<evidence type="ECO:0000256" key="7">
    <source>
        <dbReference type="ARBA" id="ARBA00022842"/>
    </source>
</evidence>
<dbReference type="Gene3D" id="2.40.50.140">
    <property type="entry name" value="Nucleic acid-binding proteins"/>
    <property type="match status" value="1"/>
</dbReference>
<dbReference type="InterPro" id="IPR015848">
    <property type="entry name" value="PNPase_PH_RNA-bd_bac/org-type"/>
</dbReference>
<dbReference type="GO" id="GO:0006396">
    <property type="term" value="P:RNA processing"/>
    <property type="evidence" value="ECO:0007669"/>
    <property type="project" value="InterPro"/>
</dbReference>
<dbReference type="GO" id="GO:0000287">
    <property type="term" value="F:magnesium ion binding"/>
    <property type="evidence" value="ECO:0007669"/>
    <property type="project" value="UniProtKB-UniRule"/>
</dbReference>